<dbReference type="Gene3D" id="3.90.1010.20">
    <property type="match status" value="2"/>
</dbReference>
<gene>
    <name evidence="2" type="ORF">HMPREF9013_1431</name>
</gene>
<comment type="caution">
    <text evidence="2">The sequence shown here is derived from an EMBL/GenBank/DDBJ whole genome shotgun (WGS) entry which is preliminary data.</text>
</comment>
<dbReference type="EMBL" id="ADFR01000001">
    <property type="protein sequence ID" value="EFC06485.1"/>
    <property type="molecule type" value="Genomic_DNA"/>
</dbReference>
<reference evidence="3" key="1">
    <citation type="submission" date="2009-12" db="EMBL/GenBank/DDBJ databases">
        <title>Sequence of Clostridiales genomosp. BVAB3 str. UPII9-5.</title>
        <authorList>
            <person name="Madupu R."/>
            <person name="Durkin A.S."/>
            <person name="Torralba M."/>
            <person name="Methe B."/>
            <person name="Sutton G.G."/>
            <person name="Strausberg R.L."/>
            <person name="Nelson K.E."/>
        </authorList>
    </citation>
    <scope>NUCLEOTIDE SEQUENCE [LARGE SCALE GENOMIC DNA]</scope>
    <source>
        <strain evidence="3">W1219</strain>
    </source>
</reference>
<evidence type="ECO:0000256" key="1">
    <source>
        <dbReference type="SAM" id="SignalP"/>
    </source>
</evidence>
<feature type="chain" id="PRO_5039381168" description="FMN-binding domain-containing protein" evidence="1">
    <location>
        <begin position="22"/>
        <end position="333"/>
    </location>
</feature>
<accession>D2MLS6</accession>
<dbReference type="Proteomes" id="UP000005017">
    <property type="component" value="Unassembled WGS sequence"/>
</dbReference>
<protein>
    <recommendedName>
        <fullName evidence="4">FMN-binding domain-containing protein</fullName>
    </recommendedName>
</protein>
<proteinExistence type="predicted"/>
<evidence type="ECO:0000313" key="3">
    <source>
        <dbReference type="Proteomes" id="UP000005017"/>
    </source>
</evidence>
<name>D2MLS6_9FIRM</name>
<dbReference type="STRING" id="679192.HMPREF9013_1431"/>
<dbReference type="RefSeq" id="WP_006626347.1">
    <property type="nucleotide sequence ID" value="NZ_ADFR01000001.1"/>
</dbReference>
<evidence type="ECO:0008006" key="4">
    <source>
        <dbReference type="Google" id="ProtNLM"/>
    </source>
</evidence>
<dbReference type="AlphaFoldDB" id="D2MLS6"/>
<keyword evidence="1" id="KW-0732">Signal</keyword>
<dbReference type="eggNOG" id="ENOG502Z9MQ">
    <property type="taxonomic scope" value="Bacteria"/>
</dbReference>
<dbReference type="OrthoDB" id="2026742at2"/>
<feature type="signal peptide" evidence="1">
    <location>
        <begin position="1"/>
        <end position="21"/>
    </location>
</feature>
<organism evidence="2 3">
    <name type="scientific">Bulleidia extructa W1219</name>
    <dbReference type="NCBI Taxonomy" id="679192"/>
    <lineage>
        <taxon>Bacteria</taxon>
        <taxon>Bacillati</taxon>
        <taxon>Bacillota</taxon>
        <taxon>Erysipelotrichia</taxon>
        <taxon>Erysipelotrichales</taxon>
        <taxon>Erysipelotrichaceae</taxon>
        <taxon>Bulleidia</taxon>
    </lineage>
</organism>
<evidence type="ECO:0000313" key="2">
    <source>
        <dbReference type="EMBL" id="EFC06485.1"/>
    </source>
</evidence>
<dbReference type="PROSITE" id="PS51257">
    <property type="entry name" value="PROKAR_LIPOPROTEIN"/>
    <property type="match status" value="1"/>
</dbReference>
<sequence>MKKVLTAVLSIALLAGCAGTAAPKKAATKKLKIGIGSVSNLKSKELKNNKGSVQFNTTIATVVLEGDVIKYLSFDVAQNTSTFDGAGKFTSNHSKTLTKKEKKDDYGMKKISKIGKEWYEQAEALEKWAIGKKVSDFKNMKTKKSSHGMKTAETDLQTSVTIGVDRFLASFDKAVKTATEVEGATQVANASSTKIVNKNAISAQSNVTYAALALDKDGKILLALTDVAQNKVKVTNKGAFDGEVKETPTKVERKDEYGMKKASKIGKEWYEQNAALDKWFVGKTKTDVENMKTEVKNNHVVSTDKDLLSGATFGVDEFQKTIVKAFANTTEIK</sequence>
<keyword evidence="3" id="KW-1185">Reference proteome</keyword>